<reference evidence="2" key="1">
    <citation type="submission" date="2021-11" db="EMBL/GenBank/DDBJ databases">
        <title>Description of novel Chryseobacterium species.</title>
        <authorList>
            <person name="Saticioglu I.B."/>
            <person name="Ay H."/>
            <person name="Altun S."/>
            <person name="Duman M."/>
        </authorList>
    </citation>
    <scope>NUCLEOTIDE SEQUENCE</scope>
    <source>
        <strain evidence="2">C-39</strain>
    </source>
</reference>
<reference evidence="1" key="3">
    <citation type="submission" date="2024-05" db="EMBL/GenBank/DDBJ databases">
        <title>Description of novel Chryseobacterium sp. strain C-2.</title>
        <authorList>
            <person name="Saticioglu I.B."/>
        </authorList>
    </citation>
    <scope>NUCLEOTIDE SEQUENCE</scope>
    <source>
        <strain evidence="1">C-2</strain>
    </source>
</reference>
<sequence>MIQFNTPSPHKNVTARIRKWMKSKPAGI</sequence>
<keyword evidence="3" id="KW-1185">Reference proteome</keyword>
<dbReference type="Proteomes" id="UP001107960">
    <property type="component" value="Unassembled WGS sequence"/>
</dbReference>
<evidence type="ECO:0000313" key="2">
    <source>
        <dbReference type="EMBL" id="MCC9036834.1"/>
    </source>
</evidence>
<organism evidence="2 4">
    <name type="scientific">Chryseobacterium muglaense</name>
    <dbReference type="NCBI Taxonomy" id="2893752"/>
    <lineage>
        <taxon>Bacteria</taxon>
        <taxon>Pseudomonadati</taxon>
        <taxon>Bacteroidota</taxon>
        <taxon>Flavobacteriia</taxon>
        <taxon>Flavobacteriales</taxon>
        <taxon>Weeksellaceae</taxon>
        <taxon>Chryseobacterium group</taxon>
        <taxon>Chryseobacterium</taxon>
    </lineage>
</organism>
<accession>A0A9Q3YTH4</accession>
<evidence type="ECO:0000313" key="4">
    <source>
        <dbReference type="Proteomes" id="UP001107960"/>
    </source>
</evidence>
<dbReference type="AlphaFoldDB" id="A0A9Q3YTH4"/>
<name>A0A9Q3YTH4_9FLAO</name>
<dbReference type="Proteomes" id="UP000603715">
    <property type="component" value="Unassembled WGS sequence"/>
</dbReference>
<proteinExistence type="predicted"/>
<evidence type="ECO:0000313" key="3">
    <source>
        <dbReference type="Proteomes" id="UP000603715"/>
    </source>
</evidence>
<protein>
    <submittedName>
        <fullName evidence="2">ClbS/DfsB family four-helix bundle protein</fullName>
    </submittedName>
</protein>
<dbReference type="EMBL" id="JAJJML010000001">
    <property type="protein sequence ID" value="MCC9036834.1"/>
    <property type="molecule type" value="Genomic_DNA"/>
</dbReference>
<comment type="caution">
    <text evidence="2">The sequence shown here is derived from an EMBL/GenBank/DDBJ whole genome shotgun (WGS) entry which is preliminary data.</text>
</comment>
<gene>
    <name evidence="1" type="ORF">IEW27_17880</name>
    <name evidence="2" type="ORF">LNP80_21740</name>
</gene>
<reference evidence="3" key="2">
    <citation type="submission" date="2023-07" db="EMBL/GenBank/DDBJ databases">
        <title>Description of novel Chryseobacterium sp. strain C-2.</title>
        <authorList>
            <person name="Saticioglu I.B."/>
        </authorList>
    </citation>
    <scope>NUCLEOTIDE SEQUENCE [LARGE SCALE GENOMIC DNA]</scope>
    <source>
        <strain evidence="3">C-2</strain>
    </source>
</reference>
<evidence type="ECO:0000313" key="1">
    <source>
        <dbReference type="EMBL" id="MBD3906455.1"/>
    </source>
</evidence>
<dbReference type="EMBL" id="JACXXP010000032">
    <property type="protein sequence ID" value="MBD3906455.1"/>
    <property type="molecule type" value="Genomic_DNA"/>
</dbReference>